<dbReference type="EMBL" id="LAZR01000298">
    <property type="protein sequence ID" value="KKN76244.1"/>
    <property type="molecule type" value="Genomic_DNA"/>
</dbReference>
<dbReference type="AlphaFoldDB" id="A0A0F9TAM5"/>
<proteinExistence type="predicted"/>
<comment type="caution">
    <text evidence="1">The sequence shown here is derived from an EMBL/GenBank/DDBJ whole genome shotgun (WGS) entry which is preliminary data.</text>
</comment>
<protein>
    <submittedName>
        <fullName evidence="1">Uncharacterized protein</fullName>
    </submittedName>
</protein>
<accession>A0A0F9TAM5</accession>
<name>A0A0F9TAM5_9ZZZZ</name>
<organism evidence="1">
    <name type="scientific">marine sediment metagenome</name>
    <dbReference type="NCBI Taxonomy" id="412755"/>
    <lineage>
        <taxon>unclassified sequences</taxon>
        <taxon>metagenomes</taxon>
        <taxon>ecological metagenomes</taxon>
    </lineage>
</organism>
<reference evidence="1" key="1">
    <citation type="journal article" date="2015" name="Nature">
        <title>Complex archaea that bridge the gap between prokaryotes and eukaryotes.</title>
        <authorList>
            <person name="Spang A."/>
            <person name="Saw J.H."/>
            <person name="Jorgensen S.L."/>
            <person name="Zaremba-Niedzwiedzka K."/>
            <person name="Martijn J."/>
            <person name="Lind A.E."/>
            <person name="van Eijk R."/>
            <person name="Schleper C."/>
            <person name="Guy L."/>
            <person name="Ettema T.J."/>
        </authorList>
    </citation>
    <scope>NUCLEOTIDE SEQUENCE</scope>
</reference>
<gene>
    <name evidence="1" type="ORF">LCGC14_0372700</name>
</gene>
<evidence type="ECO:0000313" key="1">
    <source>
        <dbReference type="EMBL" id="KKN76244.1"/>
    </source>
</evidence>
<sequence>MADSTTFPFAIFRFTGAGDTELSIGNNEAVGMDIGLDDNSNKKIGLLSYRPVFDSRRTDVPNPDQESTTVPDTGLIPTGFELDIIVNEKVDDNIDLAKLSKFSLQPKAIRDFYSEGRFGIRYDAKSYLNVTPTNVLGLKLIHYDFIDDFVWGGLDHVKLTFALGGVPAAIITAIDVFLPP</sequence>